<sequence>MSALTNDRFRAMLEQITDPGASGALMTMRGDNVVDFKSAQSSYADNSE</sequence>
<gene>
    <name evidence="1" type="ORF">EB235_19320</name>
</gene>
<proteinExistence type="predicted"/>
<name>A0A6M7WWF6_RHILI</name>
<reference evidence="1 2" key="1">
    <citation type="submission" date="2018-10" db="EMBL/GenBank/DDBJ databases">
        <authorList>
            <person name="Perry B.J."/>
            <person name="Sullivan J.T."/>
            <person name="Murphy R.J.T."/>
            <person name="Ramsay J.P."/>
            <person name="Ronson C.W."/>
        </authorList>
    </citation>
    <scope>NUCLEOTIDE SEQUENCE [LARGE SCALE GENOMIC DNA]</scope>
    <source>
        <strain evidence="1 2">R88b</strain>
    </source>
</reference>
<accession>A0A6M7WWF6</accession>
<dbReference type="AlphaFoldDB" id="A0A6M7WWF6"/>
<dbReference type="Proteomes" id="UP000503017">
    <property type="component" value="Chromosome"/>
</dbReference>
<organism evidence="1 2">
    <name type="scientific">Mesorhizobium loti R88b</name>
    <dbReference type="NCBI Taxonomy" id="935548"/>
    <lineage>
        <taxon>Bacteria</taxon>
        <taxon>Pseudomonadati</taxon>
        <taxon>Pseudomonadota</taxon>
        <taxon>Alphaproteobacteria</taxon>
        <taxon>Hyphomicrobiales</taxon>
        <taxon>Phyllobacteriaceae</taxon>
        <taxon>Mesorhizobium</taxon>
    </lineage>
</organism>
<dbReference type="EMBL" id="CP033367">
    <property type="protein sequence ID" value="QKD06422.1"/>
    <property type="molecule type" value="Genomic_DNA"/>
</dbReference>
<protein>
    <submittedName>
        <fullName evidence="1">Uncharacterized protein</fullName>
    </submittedName>
</protein>
<evidence type="ECO:0000313" key="1">
    <source>
        <dbReference type="EMBL" id="QKD06422.1"/>
    </source>
</evidence>
<evidence type="ECO:0000313" key="2">
    <source>
        <dbReference type="Proteomes" id="UP000503017"/>
    </source>
</evidence>